<dbReference type="EMBL" id="DF237197">
    <property type="protein sequence ID" value="GAQ85675.1"/>
    <property type="molecule type" value="Genomic_DNA"/>
</dbReference>
<gene>
    <name evidence="2" type="ORF">KFL_002480130</name>
</gene>
<dbReference type="PANTHER" id="PTHR35994:SF1">
    <property type="entry name" value="PLASTID TRANSCRIPTIONALLY ACTIVE PROTEIN 6, CHLOROPLASTIC"/>
    <property type="match status" value="1"/>
</dbReference>
<dbReference type="InterPro" id="IPR044710">
    <property type="entry name" value="PTAC6"/>
</dbReference>
<sequence length="475" mass="54275">MAQRLKSHSLAGCRPLDLNATQSFNSLGHSIPFLPRLPANGTLLSNSDSLSVCKYPLVTSQSAPEIGSRVVARAGLHTCSNQLRLSTTPLRTDPSRKGQGSLLNGRKRRSVLVNANGGDFEFDDGDDDGDGGGALDGEGLDDIEFEFDAPEGDHDQDDGDAYADDEEAVNLEDEDFEIDDYETLDPETIDVEDLDEMISAEGLGDTSKVRRVPYKIDEDYYHKLRCQKPPFDFYIRKNEQGFLNLSQIYGGDPYSERYVIPSMSGDMPNEFHRYQSLSWHTIVGRDHDSEKADRFPATTNKTMRWYLCRCFEDRDLMLDPKACLMTEHVWMFDAKARHVEKVDVKMEVTMGPDRDRKNEVLVIKPQGVIARNQEDMEDPGHIIEREARHNQLLKIEGYLQVFRDYNWEGLRPRWEENLRDPSKVYVTPELIQALIDEGRLTDTPQLWENLKLERPKEKVAAEGKVQLPTQRFKRK</sequence>
<dbReference type="STRING" id="105231.A0A1Y1I410"/>
<feature type="region of interest" description="Disordered" evidence="1">
    <location>
        <begin position="86"/>
        <end position="140"/>
    </location>
</feature>
<accession>A0A1Y1I410</accession>
<organism evidence="2 3">
    <name type="scientific">Klebsormidium nitens</name>
    <name type="common">Green alga</name>
    <name type="synonym">Ulothrix nitens</name>
    <dbReference type="NCBI Taxonomy" id="105231"/>
    <lineage>
        <taxon>Eukaryota</taxon>
        <taxon>Viridiplantae</taxon>
        <taxon>Streptophyta</taxon>
        <taxon>Klebsormidiophyceae</taxon>
        <taxon>Klebsormidiales</taxon>
        <taxon>Klebsormidiaceae</taxon>
        <taxon>Klebsormidium</taxon>
    </lineage>
</organism>
<evidence type="ECO:0000256" key="1">
    <source>
        <dbReference type="SAM" id="MobiDB-lite"/>
    </source>
</evidence>
<name>A0A1Y1I410_KLENI</name>
<dbReference type="GO" id="GO:0000427">
    <property type="term" value="C:plastid-encoded plastid RNA polymerase complex"/>
    <property type="evidence" value="ECO:0007669"/>
    <property type="project" value="InterPro"/>
</dbReference>
<reference evidence="2 3" key="1">
    <citation type="journal article" date="2014" name="Nat. Commun.">
        <title>Klebsormidium flaccidum genome reveals primary factors for plant terrestrial adaptation.</title>
        <authorList>
            <person name="Hori K."/>
            <person name="Maruyama F."/>
            <person name="Fujisawa T."/>
            <person name="Togashi T."/>
            <person name="Yamamoto N."/>
            <person name="Seo M."/>
            <person name="Sato S."/>
            <person name="Yamada T."/>
            <person name="Mori H."/>
            <person name="Tajima N."/>
            <person name="Moriyama T."/>
            <person name="Ikeuchi M."/>
            <person name="Watanabe M."/>
            <person name="Wada H."/>
            <person name="Kobayashi K."/>
            <person name="Saito M."/>
            <person name="Masuda T."/>
            <person name="Sasaki-Sekimoto Y."/>
            <person name="Mashiguchi K."/>
            <person name="Awai K."/>
            <person name="Shimojima M."/>
            <person name="Masuda S."/>
            <person name="Iwai M."/>
            <person name="Nobusawa T."/>
            <person name="Narise T."/>
            <person name="Kondo S."/>
            <person name="Saito H."/>
            <person name="Sato R."/>
            <person name="Murakawa M."/>
            <person name="Ihara Y."/>
            <person name="Oshima-Yamada Y."/>
            <person name="Ohtaka K."/>
            <person name="Satoh M."/>
            <person name="Sonobe K."/>
            <person name="Ishii M."/>
            <person name="Ohtani R."/>
            <person name="Kanamori-Sato M."/>
            <person name="Honoki R."/>
            <person name="Miyazaki D."/>
            <person name="Mochizuki H."/>
            <person name="Umetsu J."/>
            <person name="Higashi K."/>
            <person name="Shibata D."/>
            <person name="Kamiya Y."/>
            <person name="Sato N."/>
            <person name="Nakamura Y."/>
            <person name="Tabata S."/>
            <person name="Ida S."/>
            <person name="Kurokawa K."/>
            <person name="Ohta H."/>
        </authorList>
    </citation>
    <scope>NUCLEOTIDE SEQUENCE [LARGE SCALE GENOMIC DNA]</scope>
    <source>
        <strain evidence="2 3">NIES-2285</strain>
    </source>
</reference>
<evidence type="ECO:0000313" key="3">
    <source>
        <dbReference type="Proteomes" id="UP000054558"/>
    </source>
</evidence>
<dbReference type="OrthoDB" id="781981at2759"/>
<dbReference type="PANTHER" id="PTHR35994">
    <property type="entry name" value="EXPRESSED PROTEIN"/>
    <property type="match status" value="1"/>
</dbReference>
<evidence type="ECO:0000313" key="2">
    <source>
        <dbReference type="EMBL" id="GAQ85675.1"/>
    </source>
</evidence>
<dbReference type="AlphaFoldDB" id="A0A1Y1I410"/>
<keyword evidence="3" id="KW-1185">Reference proteome</keyword>
<feature type="compositionally biased region" description="Acidic residues" evidence="1">
    <location>
        <begin position="120"/>
        <end position="130"/>
    </location>
</feature>
<protein>
    <submittedName>
        <fullName evidence="2">Uncharacterized protein</fullName>
    </submittedName>
</protein>
<dbReference type="Proteomes" id="UP000054558">
    <property type="component" value="Unassembled WGS sequence"/>
</dbReference>
<dbReference type="OMA" id="IFLTKHY"/>
<proteinExistence type="predicted"/>